<dbReference type="AlphaFoldDB" id="A0A0V0TH44"/>
<sequence length="161" mass="18309">MISERNNCEQSKVKVVTSVNVNIYSDTFAVAINVPHKLIIRWWSQLAIKVKPKQQQQQQQKLNVCSVRVPSGERGRNGPVNGQQIEGRLDVMWCRSAAREKGGVPGTRPGVRMTTNIHSVDQENNDHYKKRSLFAGWRPLSRRPVYTGLIGCAKIDQAFYY</sequence>
<gene>
    <name evidence="1" type="ORF">T05_5921</name>
</gene>
<organism evidence="1 2">
    <name type="scientific">Trichinella murrelli</name>
    <dbReference type="NCBI Taxonomy" id="144512"/>
    <lineage>
        <taxon>Eukaryota</taxon>
        <taxon>Metazoa</taxon>
        <taxon>Ecdysozoa</taxon>
        <taxon>Nematoda</taxon>
        <taxon>Enoplea</taxon>
        <taxon>Dorylaimia</taxon>
        <taxon>Trichinellida</taxon>
        <taxon>Trichinellidae</taxon>
        <taxon>Trichinella</taxon>
    </lineage>
</organism>
<evidence type="ECO:0000313" key="2">
    <source>
        <dbReference type="Proteomes" id="UP000055048"/>
    </source>
</evidence>
<evidence type="ECO:0000313" key="1">
    <source>
        <dbReference type="EMBL" id="KRX38308.1"/>
    </source>
</evidence>
<proteinExistence type="predicted"/>
<keyword evidence="2" id="KW-1185">Reference proteome</keyword>
<comment type="caution">
    <text evidence="1">The sequence shown here is derived from an EMBL/GenBank/DDBJ whole genome shotgun (WGS) entry which is preliminary data.</text>
</comment>
<dbReference type="EMBL" id="JYDJ01000273">
    <property type="protein sequence ID" value="KRX38308.1"/>
    <property type="molecule type" value="Genomic_DNA"/>
</dbReference>
<name>A0A0V0TH44_9BILA</name>
<reference evidence="1 2" key="1">
    <citation type="submission" date="2015-01" db="EMBL/GenBank/DDBJ databases">
        <title>Evolution of Trichinella species and genotypes.</title>
        <authorList>
            <person name="Korhonen P.K."/>
            <person name="Edoardo P."/>
            <person name="Giuseppe L.R."/>
            <person name="Gasser R.B."/>
        </authorList>
    </citation>
    <scope>NUCLEOTIDE SEQUENCE [LARGE SCALE GENOMIC DNA]</scope>
    <source>
        <strain evidence="1">ISS417</strain>
    </source>
</reference>
<accession>A0A0V0TH44</accession>
<protein>
    <submittedName>
        <fullName evidence="1">Uncharacterized protein</fullName>
    </submittedName>
</protein>
<dbReference type="Proteomes" id="UP000055048">
    <property type="component" value="Unassembled WGS sequence"/>
</dbReference>
<dbReference type="OrthoDB" id="10434608at2759"/>